<dbReference type="EMBL" id="JAVLSJ010000021">
    <property type="protein sequence ID" value="MDR9851768.1"/>
    <property type="molecule type" value="Genomic_DNA"/>
</dbReference>
<dbReference type="InterPro" id="IPR003660">
    <property type="entry name" value="HAMP_dom"/>
</dbReference>
<keyword evidence="4" id="KW-0472">Membrane</keyword>
<feature type="domain" description="Methyl-accepting transducer" evidence="5">
    <location>
        <begin position="270"/>
        <end position="499"/>
    </location>
</feature>
<keyword evidence="4" id="KW-0812">Transmembrane</keyword>
<sequence>MRLLRNPTLAVKLMASFLVVLALTAVLGGFSLMQIGRVHDATGDLIVRWTPAQHILLDLRSEFARFRIEEFRHMLATRNSEARAAETVMQQIMRRREALEQQFQALPLTEDERKVWRGYGESIKRYLVLHEKLLSLSDQGRTEEAKALAQEQGAALDQSVGKSLSTLLAAVEQGSHASGQEADATFGQARVGVAALLAVALVCGLGLSWLIARRVSKPLNEAVGIASAVARGDLASRIHVASRDETGRMMAALSAMNRSLSQMIREVTVHGKQIAAGIEQLSTGNSALSARTEEQAASLEQTAASMQDMAHTVRSNYEAAQEARLAADRACALAQRGGAMVQQVVMAIAAIKTSSGKINDIIGVIDGIAFQTNILALNAAVEAARAGEQGRGFAVVASEVRSLAQRSGAAAREIKQLIESSTGQIASSNELAAGTGDAMKEMVDAANRVNDLMSEIVQAGDSQTAGIDQIAQAIVQLDGITQRNADLVEQASASAGLLKHEIDGMSNAIGRFTLGSD</sequence>
<comment type="similarity">
    <text evidence="2">Belongs to the methyl-accepting chemotaxis (MCP) protein family.</text>
</comment>
<dbReference type="SMART" id="SM00283">
    <property type="entry name" value="MA"/>
    <property type="match status" value="1"/>
</dbReference>
<feature type="domain" description="HAMP" evidence="6">
    <location>
        <begin position="213"/>
        <end position="265"/>
    </location>
</feature>
<comment type="caution">
    <text evidence="7">The sequence shown here is derived from an EMBL/GenBank/DDBJ whole genome shotgun (WGS) entry which is preliminary data.</text>
</comment>
<evidence type="ECO:0000256" key="4">
    <source>
        <dbReference type="SAM" id="Phobius"/>
    </source>
</evidence>
<evidence type="ECO:0000259" key="5">
    <source>
        <dbReference type="PROSITE" id="PS50111"/>
    </source>
</evidence>
<keyword evidence="1" id="KW-0488">Methylation</keyword>
<evidence type="ECO:0000256" key="1">
    <source>
        <dbReference type="ARBA" id="ARBA00022481"/>
    </source>
</evidence>
<dbReference type="InterPro" id="IPR051310">
    <property type="entry name" value="MCP_chemotaxis"/>
</dbReference>
<dbReference type="InterPro" id="IPR004089">
    <property type="entry name" value="MCPsignal_dom"/>
</dbReference>
<dbReference type="Pfam" id="PF12729">
    <property type="entry name" value="4HB_MCP_1"/>
    <property type="match status" value="1"/>
</dbReference>
<evidence type="ECO:0000259" key="6">
    <source>
        <dbReference type="PROSITE" id="PS50885"/>
    </source>
</evidence>
<proteinExistence type="inferred from homology"/>
<dbReference type="PROSITE" id="PS50885">
    <property type="entry name" value="HAMP"/>
    <property type="match status" value="1"/>
</dbReference>
<dbReference type="PRINTS" id="PR00260">
    <property type="entry name" value="CHEMTRNSDUCR"/>
</dbReference>
<dbReference type="Gene3D" id="6.10.340.10">
    <property type="match status" value="1"/>
</dbReference>
<organism evidence="7 8">
    <name type="scientific">Herbaspirillum huttiense subsp. lycopersici</name>
    <dbReference type="NCBI Taxonomy" id="3074428"/>
    <lineage>
        <taxon>Bacteria</taxon>
        <taxon>Pseudomonadati</taxon>
        <taxon>Pseudomonadota</taxon>
        <taxon>Betaproteobacteria</taxon>
        <taxon>Burkholderiales</taxon>
        <taxon>Oxalobacteraceae</taxon>
        <taxon>Herbaspirillum</taxon>
    </lineage>
</organism>
<name>A0ABU2EVI8_9BURK</name>
<evidence type="ECO:0000313" key="8">
    <source>
        <dbReference type="Proteomes" id="UP001246576"/>
    </source>
</evidence>
<keyword evidence="8" id="KW-1185">Reference proteome</keyword>
<dbReference type="InterPro" id="IPR004090">
    <property type="entry name" value="Chemotax_Me-accpt_rcpt"/>
</dbReference>
<dbReference type="SMART" id="SM00304">
    <property type="entry name" value="HAMP"/>
    <property type="match status" value="1"/>
</dbReference>
<dbReference type="PROSITE" id="PS50111">
    <property type="entry name" value="CHEMOTAXIS_TRANSDUC_2"/>
    <property type="match status" value="1"/>
</dbReference>
<evidence type="ECO:0000256" key="3">
    <source>
        <dbReference type="PROSITE-ProRule" id="PRU00284"/>
    </source>
</evidence>
<evidence type="ECO:0000256" key="2">
    <source>
        <dbReference type="ARBA" id="ARBA00029447"/>
    </source>
</evidence>
<keyword evidence="4" id="KW-1133">Transmembrane helix</keyword>
<dbReference type="Pfam" id="PF00015">
    <property type="entry name" value="MCPsignal"/>
    <property type="match status" value="1"/>
</dbReference>
<dbReference type="PANTHER" id="PTHR43531:SF14">
    <property type="entry name" value="METHYL-ACCEPTING CHEMOTAXIS PROTEIN I-RELATED"/>
    <property type="match status" value="1"/>
</dbReference>
<protein>
    <submittedName>
        <fullName evidence="7">Methyl-accepting chemotaxis protein</fullName>
    </submittedName>
</protein>
<reference evidence="7" key="1">
    <citation type="submission" date="2023-09" db="EMBL/GenBank/DDBJ databases">
        <title>Description of first Herbaspirillum huttiense subsp. nephrolepsisexaltata and Herbaspirillum huttiense subsp. lycopersicon.</title>
        <authorList>
            <person name="Poudel M."/>
            <person name="Sharma A."/>
            <person name="Goss E."/>
            <person name="Tapia J.H."/>
            <person name="Harmon C.M."/>
            <person name="Jones J.B."/>
        </authorList>
    </citation>
    <scope>NUCLEOTIDE SEQUENCE</scope>
    <source>
        <strain evidence="7">SE1</strain>
    </source>
</reference>
<dbReference type="CDD" id="cd11386">
    <property type="entry name" value="MCP_signal"/>
    <property type="match status" value="1"/>
</dbReference>
<dbReference type="Gene3D" id="1.10.287.950">
    <property type="entry name" value="Methyl-accepting chemotaxis protein"/>
    <property type="match status" value="1"/>
</dbReference>
<keyword evidence="3" id="KW-0807">Transducer</keyword>
<dbReference type="SUPFAM" id="SSF58104">
    <property type="entry name" value="Methyl-accepting chemotaxis protein (MCP) signaling domain"/>
    <property type="match status" value="1"/>
</dbReference>
<dbReference type="CDD" id="cd06225">
    <property type="entry name" value="HAMP"/>
    <property type="match status" value="1"/>
</dbReference>
<accession>A0ABU2EVI8</accession>
<dbReference type="PANTHER" id="PTHR43531">
    <property type="entry name" value="PROTEIN ICFG"/>
    <property type="match status" value="1"/>
</dbReference>
<feature type="transmembrane region" description="Helical" evidence="4">
    <location>
        <begin position="191"/>
        <end position="212"/>
    </location>
</feature>
<evidence type="ECO:0000313" key="7">
    <source>
        <dbReference type="EMBL" id="MDR9851768.1"/>
    </source>
</evidence>
<dbReference type="Pfam" id="PF00672">
    <property type="entry name" value="HAMP"/>
    <property type="match status" value="1"/>
</dbReference>
<dbReference type="InterPro" id="IPR024478">
    <property type="entry name" value="HlyB_4HB_MCP"/>
</dbReference>
<dbReference type="Proteomes" id="UP001246576">
    <property type="component" value="Unassembled WGS sequence"/>
</dbReference>
<dbReference type="RefSeq" id="WP_209567967.1">
    <property type="nucleotide sequence ID" value="NZ_JAVLSJ010000021.1"/>
</dbReference>
<gene>
    <name evidence="7" type="ORF">RI048_26325</name>
</gene>